<dbReference type="Gene3D" id="1.25.40.20">
    <property type="entry name" value="Ankyrin repeat-containing domain"/>
    <property type="match status" value="2"/>
</dbReference>
<dbReference type="GO" id="GO:0006357">
    <property type="term" value="P:regulation of transcription by RNA polymerase II"/>
    <property type="evidence" value="ECO:0007669"/>
    <property type="project" value="TreeGrafter"/>
</dbReference>
<dbReference type="AlphaFoldDB" id="A0AAJ0MV82"/>
<keyword evidence="1" id="KW-0040">ANK repeat</keyword>
<dbReference type="PROSITE" id="PS50088">
    <property type="entry name" value="ANK_REPEAT"/>
    <property type="match status" value="3"/>
</dbReference>
<dbReference type="SUPFAM" id="SSF48403">
    <property type="entry name" value="Ankyrin repeat"/>
    <property type="match status" value="1"/>
</dbReference>
<feature type="repeat" description="ANK" evidence="1">
    <location>
        <begin position="40"/>
        <end position="72"/>
    </location>
</feature>
<dbReference type="InterPro" id="IPR028320">
    <property type="entry name" value="iASPP"/>
</dbReference>
<dbReference type="RefSeq" id="XP_062697096.1">
    <property type="nucleotide sequence ID" value="XM_062840504.1"/>
</dbReference>
<dbReference type="PROSITE" id="PS50297">
    <property type="entry name" value="ANK_REP_REGION"/>
    <property type="match status" value="2"/>
</dbReference>
<comment type="caution">
    <text evidence="3">The sequence shown here is derived from an EMBL/GenBank/DDBJ whole genome shotgun (WGS) entry which is preliminary data.</text>
</comment>
<organism evidence="3 4">
    <name type="scientific">Neurospora hispaniola</name>
    <dbReference type="NCBI Taxonomy" id="588809"/>
    <lineage>
        <taxon>Eukaryota</taxon>
        <taxon>Fungi</taxon>
        <taxon>Dikarya</taxon>
        <taxon>Ascomycota</taxon>
        <taxon>Pezizomycotina</taxon>
        <taxon>Sordariomycetes</taxon>
        <taxon>Sordariomycetidae</taxon>
        <taxon>Sordariales</taxon>
        <taxon>Sordariaceae</taxon>
        <taxon>Neurospora</taxon>
    </lineage>
</organism>
<keyword evidence="4" id="KW-1185">Reference proteome</keyword>
<dbReference type="InterPro" id="IPR002110">
    <property type="entry name" value="Ankyrin_rpt"/>
</dbReference>
<gene>
    <name evidence="3" type="ORF">B0T23DRAFT_434619</name>
</gene>
<evidence type="ECO:0000313" key="3">
    <source>
        <dbReference type="EMBL" id="KAK3499463.1"/>
    </source>
</evidence>
<evidence type="ECO:0000256" key="1">
    <source>
        <dbReference type="PROSITE-ProRule" id="PRU00023"/>
    </source>
</evidence>
<dbReference type="SMART" id="SM00248">
    <property type="entry name" value="ANK"/>
    <property type="match status" value="4"/>
</dbReference>
<feature type="region of interest" description="Disordered" evidence="2">
    <location>
        <begin position="125"/>
        <end position="179"/>
    </location>
</feature>
<dbReference type="Proteomes" id="UP001285908">
    <property type="component" value="Unassembled WGS sequence"/>
</dbReference>
<name>A0AAJ0MV82_9PEZI</name>
<accession>A0AAJ0MV82</accession>
<feature type="compositionally biased region" description="Acidic residues" evidence="2">
    <location>
        <begin position="126"/>
        <end position="158"/>
    </location>
</feature>
<proteinExistence type="predicted"/>
<dbReference type="InterPro" id="IPR036770">
    <property type="entry name" value="Ankyrin_rpt-contain_sf"/>
</dbReference>
<reference evidence="3 4" key="1">
    <citation type="journal article" date="2023" name="Mol. Phylogenet. Evol.">
        <title>Genome-scale phylogeny and comparative genomics of the fungal order Sordariales.</title>
        <authorList>
            <person name="Hensen N."/>
            <person name="Bonometti L."/>
            <person name="Westerberg I."/>
            <person name="Brannstrom I.O."/>
            <person name="Guillou S."/>
            <person name="Cros-Aarteil S."/>
            <person name="Calhoun S."/>
            <person name="Haridas S."/>
            <person name="Kuo A."/>
            <person name="Mondo S."/>
            <person name="Pangilinan J."/>
            <person name="Riley R."/>
            <person name="LaButti K."/>
            <person name="Andreopoulos B."/>
            <person name="Lipzen A."/>
            <person name="Chen C."/>
            <person name="Yan M."/>
            <person name="Daum C."/>
            <person name="Ng V."/>
            <person name="Clum A."/>
            <person name="Steindorff A."/>
            <person name="Ohm R.A."/>
            <person name="Martin F."/>
            <person name="Silar P."/>
            <person name="Natvig D.O."/>
            <person name="Lalanne C."/>
            <person name="Gautier V."/>
            <person name="Ament-Velasquez S.L."/>
            <person name="Kruys A."/>
            <person name="Hutchinson M.I."/>
            <person name="Powell A.J."/>
            <person name="Barry K."/>
            <person name="Miller A.N."/>
            <person name="Grigoriev I.V."/>
            <person name="Debuchy R."/>
            <person name="Gladieux P."/>
            <person name="Hiltunen Thoren M."/>
            <person name="Johannesson H."/>
        </authorList>
    </citation>
    <scope>NUCLEOTIDE SEQUENCE [LARGE SCALE GENOMIC DNA]</scope>
    <source>
        <strain evidence="3 4">FGSC 10403</strain>
    </source>
</reference>
<evidence type="ECO:0000313" key="4">
    <source>
        <dbReference type="Proteomes" id="UP001285908"/>
    </source>
</evidence>
<dbReference type="PANTHER" id="PTHR24164">
    <property type="entry name" value="RELA-ASSOCIATED INHIBITOR"/>
    <property type="match status" value="1"/>
</dbReference>
<sequence>MDSRNLSQLVTRSLPDLPNELLLIIADILGHDFSTLASLAATCPLHFAAVANQVAAAELLIKAGAGFRERSFGLCSMSEHGEACAHSLESCPNEFFPMHTAVCYGHKDMIKLFLSRGADAFYIADSPEDASDNPDDGLPEDGEELESVQGVEEEEPPENPEWVQPGRDEPDDDPGTPHATALHIAASLGRGDLVEFFAGKSGISMNATACDGHTPLHYAAHAMLKHPRAVIRKLVQMGARLDARYDIEFELLIRSVVGGRCAVAVDLLHLRAYTHLTAEQLDYLLHAALTPAAFYSFERGISIANLSSASYSRRSVILPRSYRDSYDTVFPDFTSDCNMDLLERQELVRLLVKEFGVDVNRVLPDITKINGNGDTAIHCAMKLYAREWKTLELTRVYHRLESWNQWEETSVDRSPDSMLHFLLTAWPGDKFNAVDKNERRYIDLASFINRLPSDYCYEGIIPARMPQIVGFIEMTMRLQFVESLFGVGRTDDANLVWGETQGKEKILKIVIARLTEIRRKLKMGSREQFLMGAFHTFPNFSGVWLRE</sequence>
<feature type="repeat" description="ANK" evidence="1">
    <location>
        <begin position="93"/>
        <end position="119"/>
    </location>
</feature>
<protein>
    <submittedName>
        <fullName evidence="3">Ankyrin repeat-containing domain protein</fullName>
    </submittedName>
</protein>
<dbReference type="PANTHER" id="PTHR24164:SF4">
    <property type="entry name" value="RELA-ASSOCIATED INHIBITOR"/>
    <property type="match status" value="1"/>
</dbReference>
<dbReference type="Pfam" id="PF00023">
    <property type="entry name" value="Ank"/>
    <property type="match status" value="1"/>
</dbReference>
<dbReference type="GeneID" id="87878126"/>
<evidence type="ECO:0000256" key="2">
    <source>
        <dbReference type="SAM" id="MobiDB-lite"/>
    </source>
</evidence>
<dbReference type="Pfam" id="PF12796">
    <property type="entry name" value="Ank_2"/>
    <property type="match status" value="1"/>
</dbReference>
<feature type="repeat" description="ANK" evidence="1">
    <location>
        <begin position="211"/>
        <end position="246"/>
    </location>
</feature>
<dbReference type="EMBL" id="JAULSX010000001">
    <property type="protein sequence ID" value="KAK3499463.1"/>
    <property type="molecule type" value="Genomic_DNA"/>
</dbReference>